<dbReference type="AlphaFoldDB" id="A0A9X4ASU6"/>
<feature type="region of interest" description="Disordered" evidence="1">
    <location>
        <begin position="78"/>
        <end position="103"/>
    </location>
</feature>
<evidence type="ECO:0000313" key="2">
    <source>
        <dbReference type="EMBL" id="MDC3981500.1"/>
    </source>
</evidence>
<reference evidence="2 3" key="1">
    <citation type="submission" date="2021-04" db="EMBL/GenBank/DDBJ databases">
        <title>Genome analysis of Polyangium sp.</title>
        <authorList>
            <person name="Li Y."/>
            <person name="Wang J."/>
        </authorList>
    </citation>
    <scope>NUCLEOTIDE SEQUENCE [LARGE SCALE GENOMIC DNA]</scope>
    <source>
        <strain evidence="2 3">SDU14</strain>
    </source>
</reference>
<keyword evidence="3" id="KW-1185">Reference proteome</keyword>
<accession>A0A9X4ASU6</accession>
<gene>
    <name evidence="2" type="ORF">KEG57_13385</name>
</gene>
<comment type="caution">
    <text evidence="2">The sequence shown here is derived from an EMBL/GenBank/DDBJ whole genome shotgun (WGS) entry which is preliminary data.</text>
</comment>
<proteinExistence type="predicted"/>
<feature type="compositionally biased region" description="Basic and acidic residues" evidence="1">
    <location>
        <begin position="80"/>
        <end position="89"/>
    </location>
</feature>
<organism evidence="2 3">
    <name type="scientific">Polyangium jinanense</name>
    <dbReference type="NCBI Taxonomy" id="2829994"/>
    <lineage>
        <taxon>Bacteria</taxon>
        <taxon>Pseudomonadati</taxon>
        <taxon>Myxococcota</taxon>
        <taxon>Polyangia</taxon>
        <taxon>Polyangiales</taxon>
        <taxon>Polyangiaceae</taxon>
        <taxon>Polyangium</taxon>
    </lineage>
</organism>
<evidence type="ECO:0008006" key="4">
    <source>
        <dbReference type="Google" id="ProtNLM"/>
    </source>
</evidence>
<protein>
    <recommendedName>
        <fullName evidence="4">GYF domain-containing protein</fullName>
    </recommendedName>
</protein>
<name>A0A9X4ASU6_9BACT</name>
<dbReference type="EMBL" id="JAGTJJ010000005">
    <property type="protein sequence ID" value="MDC3981500.1"/>
    <property type="molecule type" value="Genomic_DNA"/>
</dbReference>
<dbReference type="Proteomes" id="UP001151081">
    <property type="component" value="Unassembled WGS sequence"/>
</dbReference>
<evidence type="ECO:0000313" key="3">
    <source>
        <dbReference type="Proteomes" id="UP001151081"/>
    </source>
</evidence>
<sequence length="133" mass="15068">MRYYVTIQSGEEKGPYEENEVRAWLAAGTMPRTAPTRAEQEALARPAWEVFPGVAPGELLARVSLRRVLQHRGRSLLAFRDGHRPRDPSRGQMGAVRRLRGPSDHRRLPLVDQAHRDRRALIARVDRVAAGNM</sequence>
<evidence type="ECO:0000256" key="1">
    <source>
        <dbReference type="SAM" id="MobiDB-lite"/>
    </source>
</evidence>